<proteinExistence type="predicted"/>
<evidence type="ECO:0000313" key="2">
    <source>
        <dbReference type="EMBL" id="UXY22961.1"/>
    </source>
</evidence>
<sequence length="220" mass="23744">MNQSTAPRKTHDHGSPLPTTIWLPDADEPNTAPIPGCGLPVWAIDKVRTDFVGHPDHLPVPLLKIAIRDMHPGVHARIPATAFTAHPATEDAPKRMHILLAELHPDALPAPSESTTPTAGDMPGTTEDGWPGFFHRAHRLLPDDGYLLLATRQRRDSGRLTDPLGSLIAATRTAGFRYLQHIVVAYAHPDGDQLVPVPPSDASPGVTHCDLIALGVIRHT</sequence>
<dbReference type="EMBL" id="CP106793">
    <property type="protein sequence ID" value="UXY22961.1"/>
    <property type="molecule type" value="Genomic_DNA"/>
</dbReference>
<feature type="region of interest" description="Disordered" evidence="1">
    <location>
        <begin position="1"/>
        <end position="29"/>
    </location>
</feature>
<accession>A0ABY6EAY5</accession>
<reference evidence="2" key="1">
    <citation type="submission" date="2022-10" db="EMBL/GenBank/DDBJ databases">
        <authorList>
            <person name="Mo P."/>
        </authorList>
    </citation>
    <scope>NUCLEOTIDE SEQUENCE</scope>
    <source>
        <strain evidence="2">HUAS 13-4</strain>
    </source>
</reference>
<organism evidence="2 3">
    <name type="scientific">Streptomyces cynarae</name>
    <dbReference type="NCBI Taxonomy" id="2981134"/>
    <lineage>
        <taxon>Bacteria</taxon>
        <taxon>Bacillati</taxon>
        <taxon>Actinomycetota</taxon>
        <taxon>Actinomycetes</taxon>
        <taxon>Kitasatosporales</taxon>
        <taxon>Streptomycetaceae</taxon>
        <taxon>Streptomyces</taxon>
    </lineage>
</organism>
<gene>
    <name evidence="2" type="ORF">N8I84_32865</name>
</gene>
<protein>
    <submittedName>
        <fullName evidence="2">Uncharacterized protein</fullName>
    </submittedName>
</protein>
<name>A0ABY6EAY5_9ACTN</name>
<evidence type="ECO:0000256" key="1">
    <source>
        <dbReference type="SAM" id="MobiDB-lite"/>
    </source>
</evidence>
<dbReference type="RefSeq" id="WP_263233050.1">
    <property type="nucleotide sequence ID" value="NZ_CP106793.1"/>
</dbReference>
<keyword evidence="3" id="KW-1185">Reference proteome</keyword>
<dbReference type="Proteomes" id="UP001061298">
    <property type="component" value="Chromosome"/>
</dbReference>
<evidence type="ECO:0000313" key="3">
    <source>
        <dbReference type="Proteomes" id="UP001061298"/>
    </source>
</evidence>